<dbReference type="InterPro" id="IPR036881">
    <property type="entry name" value="Glyco_hydro_3_C_sf"/>
</dbReference>
<proteinExistence type="inferred from homology"/>
<dbReference type="InterPro" id="IPR013783">
    <property type="entry name" value="Ig-like_fold"/>
</dbReference>
<protein>
    <submittedName>
        <fullName evidence="4">Beta-glucosidase Bgl3C</fullName>
    </submittedName>
</protein>
<keyword evidence="2" id="KW-0378">Hydrolase</keyword>
<name>W0FKP5_9BACT</name>
<dbReference type="PANTHER" id="PTHR42715">
    <property type="entry name" value="BETA-GLUCOSIDASE"/>
    <property type="match status" value="1"/>
</dbReference>
<sequence length="802" mass="88115">MERWIRARHLPGIPLGRDGRRVTAGEEHIALSRKAAREGMVLLKNEGNVLPLQPGCKVALFGKGTIDYVKGGGGSGDVTVPYVRNLYDGFAEIIGEESVFPGTVQFYRDYVAARYAENWAPGMVAEPPVPEDLLREARGFTDTAVISISRFSGEDWDRKSPRAVIKRKDPVTGDTVSMSDVLFEKGDFYLSEAEQRMVNAVSETFPKTIVVLNTGGMMETACFRDNPRVQGLLLAFQGGMEGGCAAAELLTGAFTPCGKLPDTYAADLDDYPGCADFYESDTHVNYTEDIFVGYRYFETIPGAADKVVYPFGFGLSYTSFILSEEKLTITDDEAEASVLVTNTGSRPGREVVQVYYSAPQGLLSKPSRELAGYRKTRLLQPGESEQVTVRFPLSQMASYDDLGKVARSAWVLEAGEYRFFIGTSVRGAKQASETWTLAENRITEQLTARMVPTCLEKRLLADGTFEALPTAPCNDFTASVLPPMTNDENNALPEQRGIPRLPDFGKHTGLKLQEVADGKITLRDFISALPVEELASLLGGQPNVGLANTFGYGNNPVRGIPNIMTADGPAGIRFVEGLGVTTTAFPCATLLAASWDPELLYDVGTAAALEAKENNIMVWLAPGVNIHRNPLCGRNFEYYSEDPLLAGRQAAALIRGVQFNGIAATPKHFALNNKETNRRSSDSRASERAIREIYLKQFEILVKEARPWSIMTSYNIINGHRASENKDLLTGILREEWGFDGMVTTDWWTLGEHYKEVAAGNDMKMATGFPDRLLAALEKGVLTRGEMEKAAENILRLILRIE</sequence>
<evidence type="ECO:0000256" key="1">
    <source>
        <dbReference type="ARBA" id="ARBA00005336"/>
    </source>
</evidence>
<dbReference type="GO" id="GO:0004553">
    <property type="term" value="F:hydrolase activity, hydrolyzing O-glycosyl compounds"/>
    <property type="evidence" value="ECO:0007669"/>
    <property type="project" value="InterPro"/>
</dbReference>
<dbReference type="InterPro" id="IPR050288">
    <property type="entry name" value="Cellulose_deg_GH3"/>
</dbReference>
<evidence type="ECO:0000313" key="4">
    <source>
        <dbReference type="EMBL" id="AHF25491.1"/>
    </source>
</evidence>
<dbReference type="Pfam" id="PF00933">
    <property type="entry name" value="Glyco_hydro_3"/>
    <property type="match status" value="1"/>
</dbReference>
<dbReference type="SMART" id="SM01217">
    <property type="entry name" value="Fn3_like"/>
    <property type="match status" value="1"/>
</dbReference>
<feature type="domain" description="Fibronectin type III-like" evidence="3">
    <location>
        <begin position="350"/>
        <end position="425"/>
    </location>
</feature>
<dbReference type="InterPro" id="IPR002772">
    <property type="entry name" value="Glyco_hydro_3_C"/>
</dbReference>
<evidence type="ECO:0000259" key="3">
    <source>
        <dbReference type="SMART" id="SM01217"/>
    </source>
</evidence>
<dbReference type="PRINTS" id="PR00133">
    <property type="entry name" value="GLHYDRLASE3"/>
</dbReference>
<dbReference type="SUPFAM" id="SSF51445">
    <property type="entry name" value="(Trans)glycosidases"/>
    <property type="match status" value="1"/>
</dbReference>
<dbReference type="InterPro" id="IPR026891">
    <property type="entry name" value="Fn3-like"/>
</dbReference>
<dbReference type="InterPro" id="IPR001764">
    <property type="entry name" value="Glyco_hydro_3_N"/>
</dbReference>
<dbReference type="Gene3D" id="3.20.20.300">
    <property type="entry name" value="Glycoside hydrolase, family 3, N-terminal domain"/>
    <property type="match status" value="1"/>
</dbReference>
<dbReference type="EMBL" id="KC246839">
    <property type="protein sequence ID" value="AHF25491.1"/>
    <property type="molecule type" value="Genomic_DNA"/>
</dbReference>
<dbReference type="Pfam" id="PF14310">
    <property type="entry name" value="Fn3-like"/>
    <property type="match status" value="1"/>
</dbReference>
<dbReference type="GO" id="GO:0005975">
    <property type="term" value="P:carbohydrate metabolic process"/>
    <property type="evidence" value="ECO:0007669"/>
    <property type="project" value="InterPro"/>
</dbReference>
<dbReference type="PANTHER" id="PTHR42715:SF10">
    <property type="entry name" value="BETA-GLUCOSIDASE"/>
    <property type="match status" value="1"/>
</dbReference>
<evidence type="ECO:0000256" key="2">
    <source>
        <dbReference type="ARBA" id="ARBA00022801"/>
    </source>
</evidence>
<organism evidence="4">
    <name type="scientific">uncultured bacterium Contigcl_7</name>
    <dbReference type="NCBI Taxonomy" id="1393677"/>
    <lineage>
        <taxon>Bacteria</taxon>
        <taxon>environmental samples</taxon>
    </lineage>
</organism>
<accession>W0FKP5</accession>
<dbReference type="InterPro" id="IPR036962">
    <property type="entry name" value="Glyco_hydro_3_N_sf"/>
</dbReference>
<dbReference type="InterPro" id="IPR017853">
    <property type="entry name" value="GH"/>
</dbReference>
<reference evidence="4" key="1">
    <citation type="journal article" date="2013" name="PLoS ONE">
        <title>Metagenomic insights into the carbohydrate-active enzymes carried by the microorganisms adhering to solid digesta in the rumen of cows.</title>
        <authorList>
            <person name="Wang L."/>
            <person name="Hatem A."/>
            <person name="Catalyurek U.V."/>
            <person name="Morrison M."/>
            <person name="Yu Z."/>
        </authorList>
    </citation>
    <scope>NUCLEOTIDE SEQUENCE</scope>
</reference>
<dbReference type="Pfam" id="PF01915">
    <property type="entry name" value="Glyco_hydro_3_C"/>
    <property type="match status" value="1"/>
</dbReference>
<dbReference type="AlphaFoldDB" id="W0FKP5"/>
<dbReference type="SUPFAM" id="SSF52279">
    <property type="entry name" value="Beta-D-glucan exohydrolase, C-terminal domain"/>
    <property type="match status" value="1"/>
</dbReference>
<dbReference type="Gene3D" id="3.40.50.1700">
    <property type="entry name" value="Glycoside hydrolase family 3 C-terminal domain"/>
    <property type="match status" value="1"/>
</dbReference>
<comment type="similarity">
    <text evidence="1">Belongs to the glycosyl hydrolase 3 family.</text>
</comment>
<dbReference type="Gene3D" id="2.60.40.10">
    <property type="entry name" value="Immunoglobulins"/>
    <property type="match status" value="1"/>
</dbReference>